<accession>A0ABS3UDT1</accession>
<feature type="transmembrane region" description="Helical" evidence="1">
    <location>
        <begin position="39"/>
        <end position="65"/>
    </location>
</feature>
<comment type="caution">
    <text evidence="2">The sequence shown here is derived from an EMBL/GenBank/DDBJ whole genome shotgun (WGS) entry which is preliminary data.</text>
</comment>
<evidence type="ECO:0000313" key="3">
    <source>
        <dbReference type="Proteomes" id="UP000679690"/>
    </source>
</evidence>
<dbReference type="Proteomes" id="UP000679690">
    <property type="component" value="Unassembled WGS sequence"/>
</dbReference>
<sequence length="224" mass="24320">MTGPIRIDIRCRSFGRATVLVMFCFNVRMERRSGSIFRGLPLAIIVISAIPLIVICGGFGVWLVLPVLQGGERWTSANQTCPVLDTTIAARLGVVAQADEQPTSGVTRKSRCSYRAAGDDLDAAGLRVVVTTHRAGRLQNAHEQALDVIEKQEVFFTPIGAQREDQIFGEETVSVQTVLMVSVIDNASIEIDYRFSTDQISGEGKTALRDPLQSVTDQAVANLG</sequence>
<protein>
    <submittedName>
        <fullName evidence="2">Uncharacterized protein</fullName>
    </submittedName>
</protein>
<name>A0ABS3UDT1_9ACTN</name>
<organism evidence="2 3">
    <name type="scientific">Actinoplanes flavus</name>
    <dbReference type="NCBI Taxonomy" id="2820290"/>
    <lineage>
        <taxon>Bacteria</taxon>
        <taxon>Bacillati</taxon>
        <taxon>Actinomycetota</taxon>
        <taxon>Actinomycetes</taxon>
        <taxon>Micromonosporales</taxon>
        <taxon>Micromonosporaceae</taxon>
        <taxon>Actinoplanes</taxon>
    </lineage>
</organism>
<gene>
    <name evidence="2" type="ORF">J5X75_05365</name>
</gene>
<dbReference type="RefSeq" id="WP_208466174.1">
    <property type="nucleotide sequence ID" value="NZ_JAGFNS010000003.1"/>
</dbReference>
<keyword evidence="3" id="KW-1185">Reference proteome</keyword>
<evidence type="ECO:0000256" key="1">
    <source>
        <dbReference type="SAM" id="Phobius"/>
    </source>
</evidence>
<evidence type="ECO:0000313" key="2">
    <source>
        <dbReference type="EMBL" id="MBO3736941.1"/>
    </source>
</evidence>
<reference evidence="2 3" key="1">
    <citation type="submission" date="2021-03" db="EMBL/GenBank/DDBJ databases">
        <title>Actinoplanes flavus sp. nov., a novel actinomycete isolated from Coconut Palm rhizosphere soil.</title>
        <authorList>
            <person name="Luo X."/>
        </authorList>
    </citation>
    <scope>NUCLEOTIDE SEQUENCE [LARGE SCALE GENOMIC DNA]</scope>
    <source>
        <strain evidence="2 3">NEAU-H7</strain>
    </source>
</reference>
<proteinExistence type="predicted"/>
<dbReference type="EMBL" id="JAGFNS010000003">
    <property type="protein sequence ID" value="MBO3736941.1"/>
    <property type="molecule type" value="Genomic_DNA"/>
</dbReference>
<keyword evidence="1" id="KW-0472">Membrane</keyword>
<keyword evidence="1" id="KW-1133">Transmembrane helix</keyword>
<keyword evidence="1" id="KW-0812">Transmembrane</keyword>